<proteinExistence type="predicted"/>
<organism evidence="1 2">
    <name type="scientific">Flammeovirga kamogawensis</name>
    <dbReference type="NCBI Taxonomy" id="373891"/>
    <lineage>
        <taxon>Bacteria</taxon>
        <taxon>Pseudomonadati</taxon>
        <taxon>Bacteroidota</taxon>
        <taxon>Cytophagia</taxon>
        <taxon>Cytophagales</taxon>
        <taxon>Flammeovirgaceae</taxon>
        <taxon>Flammeovirga</taxon>
    </lineage>
</organism>
<keyword evidence="2" id="KW-1185">Reference proteome</keyword>
<dbReference type="EMBL" id="CP076129">
    <property type="protein sequence ID" value="QWG09380.1"/>
    <property type="molecule type" value="Genomic_DNA"/>
</dbReference>
<name>A0ABX8H2K5_9BACT</name>
<dbReference type="Proteomes" id="UP000682802">
    <property type="component" value="Chromosome 2"/>
</dbReference>
<accession>A0ABX8H2K5</accession>
<gene>
    <name evidence="1" type="ORF">KM029_22500</name>
</gene>
<protein>
    <submittedName>
        <fullName evidence="1">Uncharacterized protein</fullName>
    </submittedName>
</protein>
<evidence type="ECO:0000313" key="2">
    <source>
        <dbReference type="Proteomes" id="UP000682802"/>
    </source>
</evidence>
<reference evidence="1 2" key="1">
    <citation type="submission" date="2021-05" db="EMBL/GenBank/DDBJ databases">
        <title>Comparative genomic studies on the polysaccharide-degrading batcterial strains of the Flammeovirga genus.</title>
        <authorList>
            <person name="Zewei F."/>
            <person name="Zheng Z."/>
            <person name="Yu L."/>
            <person name="Ruyue G."/>
            <person name="Yanhong M."/>
            <person name="Yuanyuan C."/>
            <person name="Jingyan G."/>
            <person name="Wenjun H."/>
        </authorList>
    </citation>
    <scope>NUCLEOTIDE SEQUENCE [LARGE SCALE GENOMIC DNA]</scope>
    <source>
        <strain evidence="1 2">YS10</strain>
    </source>
</reference>
<evidence type="ECO:0000313" key="1">
    <source>
        <dbReference type="EMBL" id="QWG09380.1"/>
    </source>
</evidence>
<sequence length="135" mass="15084">MNTIAQVPQQQKDNSRKTVLARGCDPVVSLEFSKIVPPLIGNAIYVPTTNDVEFIEKLKSQKWSVVYFAPGACRFSAVKKPIPGGNIDTRGWTLEQYKALVKEYQGEEIEIAESPFESESIQALNKALENAREIK</sequence>
<dbReference type="RefSeq" id="WP_144076055.1">
    <property type="nucleotide sequence ID" value="NZ_CP076129.1"/>
</dbReference>